<keyword evidence="6" id="KW-1185">Reference proteome</keyword>
<dbReference type="Proteomes" id="UP000190367">
    <property type="component" value="Unassembled WGS sequence"/>
</dbReference>
<dbReference type="STRING" id="634771.SAMN04488128_1011920"/>
<feature type="domain" description="NusG-like N-terminal" evidence="4">
    <location>
        <begin position="7"/>
        <end position="100"/>
    </location>
</feature>
<keyword evidence="1" id="KW-0889">Transcription antitermination</keyword>
<dbReference type="PANTHER" id="PTHR30265:SF4">
    <property type="entry name" value="KOW MOTIF FAMILY PROTEIN, EXPRESSED"/>
    <property type="match status" value="1"/>
</dbReference>
<dbReference type="InterPro" id="IPR036735">
    <property type="entry name" value="NGN_dom_sf"/>
</dbReference>
<evidence type="ECO:0000313" key="5">
    <source>
        <dbReference type="EMBL" id="SJZ86567.1"/>
    </source>
</evidence>
<reference evidence="6" key="1">
    <citation type="submission" date="2017-02" db="EMBL/GenBank/DDBJ databases">
        <authorList>
            <person name="Varghese N."/>
            <person name="Submissions S."/>
        </authorList>
    </citation>
    <scope>NUCLEOTIDE SEQUENCE [LARGE SCALE GENOMIC DNA]</scope>
    <source>
        <strain evidence="6">DSM 22224</strain>
    </source>
</reference>
<evidence type="ECO:0000259" key="4">
    <source>
        <dbReference type="Pfam" id="PF02357"/>
    </source>
</evidence>
<gene>
    <name evidence="5" type="ORF">SAMN04488128_1011920</name>
</gene>
<keyword evidence="3" id="KW-0804">Transcription</keyword>
<dbReference type="Pfam" id="PF02357">
    <property type="entry name" value="NusG"/>
    <property type="match status" value="1"/>
</dbReference>
<proteinExistence type="predicted"/>
<organism evidence="5 6">
    <name type="scientific">Chitinophaga eiseniae</name>
    <dbReference type="NCBI Taxonomy" id="634771"/>
    <lineage>
        <taxon>Bacteria</taxon>
        <taxon>Pseudomonadati</taxon>
        <taxon>Bacteroidota</taxon>
        <taxon>Chitinophagia</taxon>
        <taxon>Chitinophagales</taxon>
        <taxon>Chitinophagaceae</taxon>
        <taxon>Chitinophaga</taxon>
    </lineage>
</organism>
<name>A0A1T4P5G0_9BACT</name>
<evidence type="ECO:0000256" key="3">
    <source>
        <dbReference type="ARBA" id="ARBA00023163"/>
    </source>
</evidence>
<dbReference type="EMBL" id="FUWZ01000001">
    <property type="protein sequence ID" value="SJZ86567.1"/>
    <property type="molecule type" value="Genomic_DNA"/>
</dbReference>
<dbReference type="RefSeq" id="WP_078668470.1">
    <property type="nucleotide sequence ID" value="NZ_FUWZ01000001.1"/>
</dbReference>
<evidence type="ECO:0000256" key="1">
    <source>
        <dbReference type="ARBA" id="ARBA00022814"/>
    </source>
</evidence>
<dbReference type="GO" id="GO:0006354">
    <property type="term" value="P:DNA-templated transcription elongation"/>
    <property type="evidence" value="ECO:0007669"/>
    <property type="project" value="InterPro"/>
</dbReference>
<dbReference type="InterPro" id="IPR043425">
    <property type="entry name" value="NusG-like"/>
</dbReference>
<sequence length="172" mass="20034">MSPFLTAWYLLYTRPCYEKKIADKLAGMDVNYLLPVRKVLKQWHDRKKYMEEPLFPSYLFVHLSNIQQFFECLHINGVLYYVKFNKEIVRINDATIRNIRLLSEAGQDIEVTTGRFGPGERVTIVEGTLAGLSCEVVACGKQEKFLVRVNFMQRNILMSVPKNCLRSHCVHE</sequence>
<dbReference type="CDD" id="cd09895">
    <property type="entry name" value="NGN_SP_UpxY"/>
    <property type="match status" value="1"/>
</dbReference>
<dbReference type="AlphaFoldDB" id="A0A1T4P5G0"/>
<dbReference type="Gene3D" id="3.30.70.940">
    <property type="entry name" value="NusG, N-terminal domain"/>
    <property type="match status" value="1"/>
</dbReference>
<dbReference type="NCBIfam" id="NF033644">
    <property type="entry name" value="antiterm_UpxY"/>
    <property type="match status" value="1"/>
</dbReference>
<dbReference type="PANTHER" id="PTHR30265">
    <property type="entry name" value="RHO-INTERACTING TRANSCRIPTION TERMINATION FACTOR NUSG"/>
    <property type="match status" value="1"/>
</dbReference>
<keyword evidence="2" id="KW-0805">Transcription regulation</keyword>
<dbReference type="InterPro" id="IPR006645">
    <property type="entry name" value="NGN-like_dom"/>
</dbReference>
<dbReference type="SUPFAM" id="SSF82679">
    <property type="entry name" value="N-utilization substance G protein NusG, N-terminal domain"/>
    <property type="match status" value="1"/>
</dbReference>
<dbReference type="GO" id="GO:0031564">
    <property type="term" value="P:transcription antitermination"/>
    <property type="evidence" value="ECO:0007669"/>
    <property type="project" value="UniProtKB-KW"/>
</dbReference>
<accession>A0A1T4P5G0</accession>
<dbReference type="OrthoDB" id="9796143at2"/>
<evidence type="ECO:0000256" key="2">
    <source>
        <dbReference type="ARBA" id="ARBA00023015"/>
    </source>
</evidence>
<evidence type="ECO:0000313" key="6">
    <source>
        <dbReference type="Proteomes" id="UP000190367"/>
    </source>
</evidence>
<protein>
    <submittedName>
        <fullName evidence="5">Transcription antitermination factor NusG</fullName>
    </submittedName>
</protein>